<dbReference type="InterPro" id="IPR050644">
    <property type="entry name" value="PG_Glycine_Bridge_Synth"/>
</dbReference>
<reference evidence="2 3" key="1">
    <citation type="submission" date="2021-04" db="EMBL/GenBank/DDBJ databases">
        <authorList>
            <person name="Pira H."/>
            <person name="Risdian C."/>
            <person name="Wink J."/>
        </authorList>
    </citation>
    <scope>NUCLEOTIDE SEQUENCE [LARGE SCALE GENOMIC DNA]</scope>
    <source>
        <strain evidence="2 3">WHA3</strain>
    </source>
</reference>
<keyword evidence="3" id="KW-1185">Reference proteome</keyword>
<proteinExistence type="predicted"/>
<name>A0ABS6SFJ0_9SPHN</name>
<dbReference type="InterPro" id="IPR017469">
    <property type="entry name" value="PEP-CTERM_FemAB-rel"/>
</dbReference>
<accession>A0ABS6SFJ0</accession>
<dbReference type="Proteomes" id="UP000722336">
    <property type="component" value="Unassembled WGS sequence"/>
</dbReference>
<dbReference type="PANTHER" id="PTHR36174">
    <property type="entry name" value="LIPID II:GLYCINE GLYCYLTRANSFERASE"/>
    <property type="match status" value="1"/>
</dbReference>
<evidence type="ECO:0000313" key="3">
    <source>
        <dbReference type="Proteomes" id="UP000722336"/>
    </source>
</evidence>
<evidence type="ECO:0000313" key="2">
    <source>
        <dbReference type="EMBL" id="MBV7257106.1"/>
    </source>
</evidence>
<dbReference type="InterPro" id="IPR038740">
    <property type="entry name" value="BioF2-like_GNAT_dom"/>
</dbReference>
<dbReference type="Pfam" id="PF13480">
    <property type="entry name" value="Acetyltransf_6"/>
    <property type="match status" value="1"/>
</dbReference>
<comment type="caution">
    <text evidence="2">The sequence shown here is derived from an EMBL/GenBank/DDBJ whole genome shotgun (WGS) entry which is preliminary data.</text>
</comment>
<organism evidence="2 3">
    <name type="scientific">Pacificimonas pallii</name>
    <dbReference type="NCBI Taxonomy" id="2827236"/>
    <lineage>
        <taxon>Bacteria</taxon>
        <taxon>Pseudomonadati</taxon>
        <taxon>Pseudomonadota</taxon>
        <taxon>Alphaproteobacteria</taxon>
        <taxon>Sphingomonadales</taxon>
        <taxon>Sphingosinicellaceae</taxon>
        <taxon>Pacificimonas</taxon>
    </lineage>
</organism>
<sequence length="356" mass="38874">MQAVRAEEGTNNPAGAVDVVTDDAAYDAYLAKAGGVKPFHRRAWGDAIAASCGHRVHHLVATRAGEPVGVLPLTEIRSALFGKSLVSNGFAVEGGPLYDDDAALAALDGKAWDIARSGGIDVLEYRGPGRVHADWAKKDDVYASFVRPIAADTDANLTAIPRKQRAEVRKSLKLNLEVAIGRDAAALDEHYGIYATSVRNLGTPVFPRSLFREMVTRFGENADVLTVRKDGAPVASVLSFYDNGTVYPYWGGGTFAARGLKANEHMYWMLMEHAHARGCTAFDFGRSKVGTGPYSYKKNWGFEPQPLVYEYRLGEGAEMPNLNPNSPKFKLMTDMWQRLPLWLANRLGPMIAKDLG</sequence>
<dbReference type="EMBL" id="JAGSPA010000003">
    <property type="protein sequence ID" value="MBV7257106.1"/>
    <property type="molecule type" value="Genomic_DNA"/>
</dbReference>
<gene>
    <name evidence="2" type="ORF">KCG44_09965</name>
</gene>
<feature type="domain" description="BioF2-like acetyltransferase" evidence="1">
    <location>
        <begin position="162"/>
        <end position="298"/>
    </location>
</feature>
<dbReference type="PANTHER" id="PTHR36174:SF1">
    <property type="entry name" value="LIPID II:GLYCINE GLYCYLTRANSFERASE"/>
    <property type="match status" value="1"/>
</dbReference>
<protein>
    <submittedName>
        <fullName evidence="2">FemAB family PEP-CTERM system-associated protein</fullName>
    </submittedName>
</protein>
<dbReference type="NCBIfam" id="TIGR03019">
    <property type="entry name" value="pepcterm_femAB"/>
    <property type="match status" value="1"/>
</dbReference>
<evidence type="ECO:0000259" key="1">
    <source>
        <dbReference type="Pfam" id="PF13480"/>
    </source>
</evidence>